<evidence type="ECO:0000259" key="1">
    <source>
        <dbReference type="PROSITE" id="PS50995"/>
    </source>
</evidence>
<accession>A0A1C6ULT7</accession>
<dbReference type="RefSeq" id="WP_091097853.1">
    <property type="nucleotide sequence ID" value="NZ_FMHZ01000002.1"/>
</dbReference>
<dbReference type="InterPro" id="IPR000835">
    <property type="entry name" value="HTH_MarR-typ"/>
</dbReference>
<evidence type="ECO:0000313" key="2">
    <source>
        <dbReference type="EMBL" id="SCL54984.1"/>
    </source>
</evidence>
<dbReference type="GO" id="GO:0003677">
    <property type="term" value="F:DNA binding"/>
    <property type="evidence" value="ECO:0007669"/>
    <property type="project" value="UniProtKB-KW"/>
</dbReference>
<dbReference type="OrthoDB" id="5195026at2"/>
<dbReference type="STRING" id="47855.GA0070606_2372"/>
<keyword evidence="3" id="KW-1185">Reference proteome</keyword>
<dbReference type="Pfam" id="PF12802">
    <property type="entry name" value="MarR_2"/>
    <property type="match status" value="1"/>
</dbReference>
<dbReference type="Proteomes" id="UP000199001">
    <property type="component" value="Unassembled WGS sequence"/>
</dbReference>
<evidence type="ECO:0000313" key="3">
    <source>
        <dbReference type="Proteomes" id="UP000199001"/>
    </source>
</evidence>
<organism evidence="2 3">
    <name type="scientific">Micromonospora citrea</name>
    <dbReference type="NCBI Taxonomy" id="47855"/>
    <lineage>
        <taxon>Bacteria</taxon>
        <taxon>Bacillati</taxon>
        <taxon>Actinomycetota</taxon>
        <taxon>Actinomycetes</taxon>
        <taxon>Micromonosporales</taxon>
        <taxon>Micromonosporaceae</taxon>
        <taxon>Micromonospora</taxon>
    </lineage>
</organism>
<feature type="domain" description="HTH marR-type" evidence="1">
    <location>
        <begin position="1"/>
        <end position="153"/>
    </location>
</feature>
<dbReference type="SMART" id="SM00347">
    <property type="entry name" value="HTH_MARR"/>
    <property type="match status" value="1"/>
</dbReference>
<dbReference type="PANTHER" id="PTHR33164:SF99">
    <property type="entry name" value="MARR FAMILY REGULATORY PROTEIN"/>
    <property type="match status" value="1"/>
</dbReference>
<dbReference type="EMBL" id="FMHZ01000002">
    <property type="protein sequence ID" value="SCL54984.1"/>
    <property type="molecule type" value="Genomic_DNA"/>
</dbReference>
<keyword evidence="2" id="KW-0238">DNA-binding</keyword>
<dbReference type="SUPFAM" id="SSF46785">
    <property type="entry name" value="Winged helix' DNA-binding domain"/>
    <property type="match status" value="1"/>
</dbReference>
<dbReference type="InterPro" id="IPR036388">
    <property type="entry name" value="WH-like_DNA-bd_sf"/>
</dbReference>
<dbReference type="PROSITE" id="PS50995">
    <property type="entry name" value="HTH_MARR_2"/>
    <property type="match status" value="1"/>
</dbReference>
<protein>
    <submittedName>
        <fullName evidence="2">DNA-binding transcriptional regulator, MarR family</fullName>
    </submittedName>
</protein>
<dbReference type="InterPro" id="IPR036390">
    <property type="entry name" value="WH_DNA-bd_sf"/>
</dbReference>
<dbReference type="PANTHER" id="PTHR33164">
    <property type="entry name" value="TRANSCRIPTIONAL REGULATOR, MARR FAMILY"/>
    <property type="match status" value="1"/>
</dbReference>
<dbReference type="InterPro" id="IPR039422">
    <property type="entry name" value="MarR/SlyA-like"/>
</dbReference>
<dbReference type="AlphaFoldDB" id="A0A1C6ULT7"/>
<dbReference type="GO" id="GO:0006950">
    <property type="term" value="P:response to stress"/>
    <property type="evidence" value="ECO:0007669"/>
    <property type="project" value="TreeGrafter"/>
</dbReference>
<reference evidence="3" key="1">
    <citation type="submission" date="2016-06" db="EMBL/GenBank/DDBJ databases">
        <authorList>
            <person name="Varghese N."/>
            <person name="Submissions Spin"/>
        </authorList>
    </citation>
    <scope>NUCLEOTIDE SEQUENCE [LARGE SCALE GENOMIC DNA]</scope>
    <source>
        <strain evidence="3">DSM 43903</strain>
    </source>
</reference>
<sequence length="153" mass="16228">MATAAGTGSAHSTAASDAARWDQVTALHAHVEHRLATALQRAHGLGLSEYRALAHLVEAPDGELRMQDLALRIGLNQSSVTRLVGRLIAAGFAYRDLCPDDKRGIYTVVSDAGRTRHDQARGTYEQTLTDALEEMARSAGPQAALVSALRAAG</sequence>
<proteinExistence type="predicted"/>
<dbReference type="GO" id="GO:0003700">
    <property type="term" value="F:DNA-binding transcription factor activity"/>
    <property type="evidence" value="ECO:0007669"/>
    <property type="project" value="InterPro"/>
</dbReference>
<dbReference type="Gene3D" id="1.10.10.10">
    <property type="entry name" value="Winged helix-like DNA-binding domain superfamily/Winged helix DNA-binding domain"/>
    <property type="match status" value="1"/>
</dbReference>
<gene>
    <name evidence="2" type="ORF">GA0070606_2372</name>
</gene>
<name>A0A1C6ULT7_9ACTN</name>